<name>A0A0F9NL56_9ZZZZ</name>
<accession>A0A0F9NL56</accession>
<evidence type="ECO:0000313" key="1">
    <source>
        <dbReference type="EMBL" id="KKM89500.1"/>
    </source>
</evidence>
<reference evidence="1" key="1">
    <citation type="journal article" date="2015" name="Nature">
        <title>Complex archaea that bridge the gap between prokaryotes and eukaryotes.</title>
        <authorList>
            <person name="Spang A."/>
            <person name="Saw J.H."/>
            <person name="Jorgensen S.L."/>
            <person name="Zaremba-Niedzwiedzka K."/>
            <person name="Martijn J."/>
            <person name="Lind A.E."/>
            <person name="van Eijk R."/>
            <person name="Schleper C."/>
            <person name="Guy L."/>
            <person name="Ettema T.J."/>
        </authorList>
    </citation>
    <scope>NUCLEOTIDE SEQUENCE</scope>
</reference>
<dbReference type="AlphaFoldDB" id="A0A0F9NL56"/>
<sequence length="184" mass="20603">VLKPLGKRLASLAIGILGEVGVAYLIKNQIIQGEWAEFFANYITNSMEYPAQGNSAFGVRQDVKRLMQSVKAGDFAGISDSLINKMPVIRKVVRGYGTSFKNMFNNSVRRGRLRTTENTLPTGKIIGKKLFPDNLGRKGSHVNYADDFKYTDTSKRFRASSEFGSGFRTKRRFRVSSDRIYATA</sequence>
<dbReference type="EMBL" id="LAZR01006808">
    <property type="protein sequence ID" value="KKM89500.1"/>
    <property type="molecule type" value="Genomic_DNA"/>
</dbReference>
<protein>
    <submittedName>
        <fullName evidence="1">Uncharacterized protein</fullName>
    </submittedName>
</protein>
<gene>
    <name evidence="1" type="ORF">LCGC14_1248140</name>
</gene>
<organism evidence="1">
    <name type="scientific">marine sediment metagenome</name>
    <dbReference type="NCBI Taxonomy" id="412755"/>
    <lineage>
        <taxon>unclassified sequences</taxon>
        <taxon>metagenomes</taxon>
        <taxon>ecological metagenomes</taxon>
    </lineage>
</organism>
<comment type="caution">
    <text evidence="1">The sequence shown here is derived from an EMBL/GenBank/DDBJ whole genome shotgun (WGS) entry which is preliminary data.</text>
</comment>
<feature type="non-terminal residue" evidence="1">
    <location>
        <position position="1"/>
    </location>
</feature>
<proteinExistence type="predicted"/>